<dbReference type="Pfam" id="PF03366">
    <property type="entry name" value="YEATS"/>
    <property type="match status" value="1"/>
</dbReference>
<gene>
    <name evidence="3" type="primary">YAF9</name>
    <name evidence="6" type="ORF">IAR55_003899</name>
</gene>
<comment type="subcellular location">
    <subcellularLocation>
        <location evidence="3">Nucleus</location>
    </subcellularLocation>
    <subcellularLocation>
        <location evidence="3">Cytoplasm</location>
    </subcellularLocation>
</comment>
<organism evidence="6 7">
    <name type="scientific">Kwoniella newhampshirensis</name>
    <dbReference type="NCBI Taxonomy" id="1651941"/>
    <lineage>
        <taxon>Eukaryota</taxon>
        <taxon>Fungi</taxon>
        <taxon>Dikarya</taxon>
        <taxon>Basidiomycota</taxon>
        <taxon>Agaricomycotina</taxon>
        <taxon>Tremellomycetes</taxon>
        <taxon>Tremellales</taxon>
        <taxon>Cryptococcaceae</taxon>
        <taxon>Kwoniella</taxon>
    </lineage>
</organism>
<keyword evidence="3" id="KW-0156">Chromatin regulator</keyword>
<dbReference type="EMBL" id="JBCAWK010000007">
    <property type="protein sequence ID" value="KAK8853197.1"/>
    <property type="molecule type" value="Genomic_DNA"/>
</dbReference>
<keyword evidence="1 2" id="KW-0539">Nucleus</keyword>
<feature type="compositionally biased region" description="Low complexity" evidence="4">
    <location>
        <begin position="156"/>
        <end position="172"/>
    </location>
</feature>
<keyword evidence="3" id="KW-0227">DNA damage</keyword>
<keyword evidence="3" id="KW-0175">Coiled coil</keyword>
<sequence>MSINERVKGIQVHRPIIYGSHARLLTEEEKLTAPPSHTHRWTIFLTSATTPPPPKASSSTDPLPVDLDYIPGGQDDLSYLIRKVTFRLHETYSNPSRVCDKPPFRVTETGWGEFTVQIRIQFVPESAEKPMTLNHPIKLHHWGAPIEAPPFGSVSVAAPPSAPSSSVAATPVPAAPEPVNGTEGSVKPEPVGTPKARDEEGEAAAKVDGDDNIVVDTPETAERKDEVSAPGGPSSAQGEADGEGELHETASQIEVEPTNQHSTITVIDPNQPISIASRYPVHAWQYDELVFSDPPKPFLDILNEHPPTPLPARNRRPRDQREEHDHQTNSKKKGKTQSQAPARGSLSRRESRAGTMEGGTNEGTPAPPVPPATSLPGPGQGALVGIPGEPGSADVPLEFSTEMEKAEWNRLNDARIRIVEQMDRWRERLIAQEKELAKIKDEVKAM</sequence>
<evidence type="ECO:0000256" key="2">
    <source>
        <dbReference type="PROSITE-ProRule" id="PRU00376"/>
    </source>
</evidence>
<dbReference type="GO" id="GO:0000812">
    <property type="term" value="C:Swr1 complex"/>
    <property type="evidence" value="ECO:0007669"/>
    <property type="project" value="UniProtKB-UniRule"/>
</dbReference>
<comment type="function">
    <text evidence="3">Component of the SWR1 complex which mediates the ATP-dependent exchange of histone H2A for an H2A variant leading to transcriptional regulation of selected genes by chromatin remodeling. Component of the NuA4 histone acetyltransferase complex which is involved in transcriptional activation of selected genes principally by acetylation of nucleosomal histones H4 and H2A. The NuA4 complex is also involved in DNA repair. Yaf9 may also be required for viability in conditions in which the structural integrity of the spindle is compromised.</text>
</comment>
<dbReference type="PROSITE" id="PS51037">
    <property type="entry name" value="YEATS"/>
    <property type="match status" value="1"/>
</dbReference>
<feature type="compositionally biased region" description="Basic and acidic residues" evidence="4">
    <location>
        <begin position="317"/>
        <end position="328"/>
    </location>
</feature>
<proteinExistence type="inferred from homology"/>
<dbReference type="GO" id="GO:0006355">
    <property type="term" value="P:regulation of DNA-templated transcription"/>
    <property type="evidence" value="ECO:0007669"/>
    <property type="project" value="InterPro"/>
</dbReference>
<comment type="subunit">
    <text evidence="3">Component of the SWR1 chromatin-remodeling complex and of the NuA4 histone acetyltransferase complex.</text>
</comment>
<dbReference type="Gene3D" id="2.60.40.1970">
    <property type="entry name" value="YEATS domain"/>
    <property type="match status" value="1"/>
</dbReference>
<dbReference type="Proteomes" id="UP001388673">
    <property type="component" value="Unassembled WGS sequence"/>
</dbReference>
<keyword evidence="3" id="KW-0234">DNA repair</keyword>
<keyword evidence="3" id="KW-0805">Transcription regulation</keyword>
<comment type="caution">
    <text evidence="6">The sequence shown here is derived from an EMBL/GenBank/DDBJ whole genome shotgun (WGS) entry which is preliminary data.</text>
</comment>
<accession>A0AAW0YKY5</accession>
<feature type="region of interest" description="Disordered" evidence="4">
    <location>
        <begin position="292"/>
        <end position="395"/>
    </location>
</feature>
<evidence type="ECO:0000256" key="3">
    <source>
        <dbReference type="RuleBase" id="RU367117"/>
    </source>
</evidence>
<protein>
    <recommendedName>
        <fullName evidence="3">Protein AF-9 homolog</fullName>
    </recommendedName>
</protein>
<evidence type="ECO:0000313" key="7">
    <source>
        <dbReference type="Proteomes" id="UP001388673"/>
    </source>
</evidence>
<reference evidence="6 7" key="1">
    <citation type="journal article" date="2024" name="bioRxiv">
        <title>Comparative genomics of Cryptococcus and Kwoniella reveals pathogenesis evolution and contrasting karyotype dynamics via intercentromeric recombination or chromosome fusion.</title>
        <authorList>
            <person name="Coelho M.A."/>
            <person name="David-Palma M."/>
            <person name="Shea T."/>
            <person name="Bowers K."/>
            <person name="McGinley-Smith S."/>
            <person name="Mohammad A.W."/>
            <person name="Gnirke A."/>
            <person name="Yurkov A.M."/>
            <person name="Nowrousian M."/>
            <person name="Sun S."/>
            <person name="Cuomo C.A."/>
            <person name="Heitman J."/>
        </authorList>
    </citation>
    <scope>NUCLEOTIDE SEQUENCE [LARGE SCALE GENOMIC DNA]</scope>
    <source>
        <strain evidence="6 7">CBS 13917</strain>
    </source>
</reference>
<evidence type="ECO:0000256" key="1">
    <source>
        <dbReference type="ARBA" id="ARBA00023242"/>
    </source>
</evidence>
<keyword evidence="7" id="KW-1185">Reference proteome</keyword>
<feature type="compositionally biased region" description="Polar residues" evidence="4">
    <location>
        <begin position="249"/>
        <end position="265"/>
    </location>
</feature>
<name>A0AAW0YKY5_9TREE</name>
<comment type="similarity">
    <text evidence="3">Belongs to the YAF9 family.</text>
</comment>
<feature type="compositionally biased region" description="Basic and acidic residues" evidence="4">
    <location>
        <begin position="195"/>
        <end position="209"/>
    </location>
</feature>
<feature type="domain" description="YEATS" evidence="5">
    <location>
        <begin position="6"/>
        <end position="305"/>
    </location>
</feature>
<dbReference type="InterPro" id="IPR005033">
    <property type="entry name" value="YEATS"/>
</dbReference>
<evidence type="ECO:0000256" key="4">
    <source>
        <dbReference type="SAM" id="MobiDB-lite"/>
    </source>
</evidence>
<comment type="domain">
    <text evidence="3">The coiled-coil domain is required for assembly into the NuA4 complex.</text>
</comment>
<dbReference type="GO" id="GO:0005737">
    <property type="term" value="C:cytoplasm"/>
    <property type="evidence" value="ECO:0007669"/>
    <property type="project" value="UniProtKB-SubCell"/>
</dbReference>
<dbReference type="GO" id="GO:0006325">
    <property type="term" value="P:chromatin organization"/>
    <property type="evidence" value="ECO:0007669"/>
    <property type="project" value="UniProtKB-KW"/>
</dbReference>
<keyword evidence="3" id="KW-0010">Activator</keyword>
<evidence type="ECO:0000313" key="6">
    <source>
        <dbReference type="EMBL" id="KAK8853197.1"/>
    </source>
</evidence>
<evidence type="ECO:0000259" key="5">
    <source>
        <dbReference type="PROSITE" id="PS51037"/>
    </source>
</evidence>
<dbReference type="InterPro" id="IPR038704">
    <property type="entry name" value="YEAST_sf"/>
</dbReference>
<dbReference type="PANTHER" id="PTHR23195">
    <property type="entry name" value="YEATS DOMAIN"/>
    <property type="match status" value="1"/>
</dbReference>
<keyword evidence="3" id="KW-0963">Cytoplasm</keyword>
<dbReference type="GO" id="GO:0006281">
    <property type="term" value="P:DNA repair"/>
    <property type="evidence" value="ECO:0007669"/>
    <property type="project" value="UniProtKB-UniRule"/>
</dbReference>
<feature type="region of interest" description="Disordered" evidence="4">
    <location>
        <begin position="156"/>
        <end position="266"/>
    </location>
</feature>
<dbReference type="InterPro" id="IPR055129">
    <property type="entry name" value="YEATS_dom"/>
</dbReference>
<dbReference type="AlphaFoldDB" id="A0AAW0YKY5"/>
<keyword evidence="3" id="KW-0804">Transcription</keyword>